<dbReference type="EMBL" id="JACIFH010000001">
    <property type="protein sequence ID" value="MBB4141054.1"/>
    <property type="molecule type" value="Genomic_DNA"/>
</dbReference>
<dbReference type="InterPro" id="IPR036188">
    <property type="entry name" value="FAD/NAD-bd_sf"/>
</dbReference>
<sequence length="504" mass="51514">MPESTAADLIAHARETHVAVIGSGIAGLVAALECAKVGIAVTVFEAAPHPGGALAGADVDGLRLDLAADGFAPGDPALTALLDELGLGAEIVTAPSGVTWISGLPGGAAPLPADSLLGIPANPWADDVRRFIGWRGAWRAYLDRLRPPLTIGHEQRLGKLVRGRMGDRVADRMVAPLARGMFGLDPDQLDVDELVPGLNTALTRVGSLSGAVTQHLPERPERATLAGGMARLVDALVTRIAELDGEVRVGVPITGLARTGKGWQLRSSEAEEPVTVDAVIVATGEAEARRLLGSALPTLAEASRPVSLVDIVTLVVTAPALDKHPRGVAVYPVPGTSTALAVNHLTAAWPALADAAGAGRHVVRVTLPTEETVAPELPVGAEQAMLAAVASPGTKALPAGNAAETAAAESALVAEALGAASSMLDVDLGPGHLSAARWLRTEWAPPASTLGHAAKTAAVRSSVHAVDVLAVVGAWAAGSDLDDVVADARAEAERIRQHVLWGRP</sequence>
<dbReference type="Proteomes" id="UP000549113">
    <property type="component" value="Unassembled WGS sequence"/>
</dbReference>
<dbReference type="PRINTS" id="PR00411">
    <property type="entry name" value="PNDRDTASEI"/>
</dbReference>
<dbReference type="PANTHER" id="PTHR42923:SF3">
    <property type="entry name" value="PROTOPORPHYRINOGEN OXIDASE"/>
    <property type="match status" value="1"/>
</dbReference>
<protein>
    <submittedName>
        <fullName evidence="2">Oxygen-dependent protoporphyrinogen oxidase</fullName>
        <ecNumber evidence="2">1.3.3.4</ecNumber>
    </submittedName>
</protein>
<proteinExistence type="predicted"/>
<evidence type="ECO:0000313" key="3">
    <source>
        <dbReference type="Proteomes" id="UP000549113"/>
    </source>
</evidence>
<name>A0AA40SRR3_9MICO</name>
<dbReference type="Gene3D" id="3.90.660.20">
    <property type="entry name" value="Protoporphyrinogen oxidase, mitochondrial, domain 2"/>
    <property type="match status" value="1"/>
</dbReference>
<keyword evidence="3" id="KW-1185">Reference proteome</keyword>
<dbReference type="SUPFAM" id="SSF51905">
    <property type="entry name" value="FAD/NAD(P)-binding domain"/>
    <property type="match status" value="1"/>
</dbReference>
<keyword evidence="2" id="KW-0560">Oxidoreductase</keyword>
<dbReference type="EC" id="1.3.3.4" evidence="2"/>
<dbReference type="GO" id="GO:0004729">
    <property type="term" value="F:oxygen-dependent protoporphyrinogen oxidase activity"/>
    <property type="evidence" value="ECO:0007669"/>
    <property type="project" value="UniProtKB-EC"/>
</dbReference>
<gene>
    <name evidence="2" type="ORF">BKA10_002848</name>
</gene>
<evidence type="ECO:0000259" key="1">
    <source>
        <dbReference type="Pfam" id="PF01593"/>
    </source>
</evidence>
<dbReference type="Pfam" id="PF01593">
    <property type="entry name" value="Amino_oxidase"/>
    <property type="match status" value="1"/>
</dbReference>
<dbReference type="InterPro" id="IPR050464">
    <property type="entry name" value="Zeta_carotene_desat/Oxidored"/>
</dbReference>
<dbReference type="AlphaFoldDB" id="A0AA40SRR3"/>
<organism evidence="2 3">
    <name type="scientific">Microbacterium invictum</name>
    <dbReference type="NCBI Taxonomy" id="515415"/>
    <lineage>
        <taxon>Bacteria</taxon>
        <taxon>Bacillati</taxon>
        <taxon>Actinomycetota</taxon>
        <taxon>Actinomycetes</taxon>
        <taxon>Micrococcales</taxon>
        <taxon>Microbacteriaceae</taxon>
        <taxon>Microbacterium</taxon>
    </lineage>
</organism>
<dbReference type="PANTHER" id="PTHR42923">
    <property type="entry name" value="PROTOPORPHYRINOGEN OXIDASE"/>
    <property type="match status" value="1"/>
</dbReference>
<reference evidence="2 3" key="1">
    <citation type="submission" date="2020-08" db="EMBL/GenBank/DDBJ databases">
        <title>Sequencing the genomes of 1000 actinobacteria strains.</title>
        <authorList>
            <person name="Klenk H.-P."/>
        </authorList>
    </citation>
    <scope>NUCLEOTIDE SEQUENCE [LARGE SCALE GENOMIC DNA]</scope>
    <source>
        <strain evidence="2 3">DSM 19600</strain>
    </source>
</reference>
<feature type="domain" description="Amine oxidase" evidence="1">
    <location>
        <begin position="25"/>
        <end position="366"/>
    </location>
</feature>
<evidence type="ECO:0000313" key="2">
    <source>
        <dbReference type="EMBL" id="MBB4141054.1"/>
    </source>
</evidence>
<dbReference type="Gene3D" id="1.10.3110.10">
    <property type="entry name" value="protoporphyrinogen ix oxidase, domain 3"/>
    <property type="match status" value="1"/>
</dbReference>
<dbReference type="RefSeq" id="WP_183500580.1">
    <property type="nucleotide sequence ID" value="NZ_BAABCO010000004.1"/>
</dbReference>
<comment type="caution">
    <text evidence="2">The sequence shown here is derived from an EMBL/GenBank/DDBJ whole genome shotgun (WGS) entry which is preliminary data.</text>
</comment>
<accession>A0AA40SRR3</accession>
<dbReference type="InterPro" id="IPR002937">
    <property type="entry name" value="Amino_oxidase"/>
</dbReference>
<dbReference type="Gene3D" id="3.50.50.60">
    <property type="entry name" value="FAD/NAD(P)-binding domain"/>
    <property type="match status" value="1"/>
</dbReference>